<evidence type="ECO:0000259" key="2">
    <source>
        <dbReference type="PROSITE" id="PS50072"/>
    </source>
</evidence>
<evidence type="ECO:0000256" key="1">
    <source>
        <dbReference type="RuleBase" id="RU363019"/>
    </source>
</evidence>
<comment type="function">
    <text evidence="1">PPIases accelerate the folding of proteins. It catalyzes the cis-trans isomerization of proline imidic peptide bonds in oligopeptides.</text>
</comment>
<dbReference type="PANTHER" id="PTHR11071:SF490">
    <property type="entry name" value="PEPTIDYL-PROLYL CIS-TRANS ISOMERASE A"/>
    <property type="match status" value="1"/>
</dbReference>
<dbReference type="GO" id="GO:0003755">
    <property type="term" value="F:peptidyl-prolyl cis-trans isomerase activity"/>
    <property type="evidence" value="ECO:0007669"/>
    <property type="project" value="UniProtKB-UniRule"/>
</dbReference>
<sequence length="161" mass="17522">MTFKEGPFWLPSHPNAALQKAVQIPKTAENFRALSAGEKGLCYKGSCFRRIIPAFPCQGGDFTCHSGTGGKSTYGKKFDDENFILKHAGPGILCMANAGPNTKGSQVFLCTAKTEGLDGMHVVFGKVKDGMNIVQPIIYVKPSRTFECYVEHVTMHCVMGQ</sequence>
<protein>
    <recommendedName>
        <fullName evidence="1">Peptidyl-prolyl cis-trans isomerase</fullName>
        <shortName evidence="1">PPIase</shortName>
        <ecNumber evidence="1">5.2.1.8</ecNumber>
    </recommendedName>
</protein>
<evidence type="ECO:0000313" key="3">
    <source>
        <dbReference type="Ensembl" id="ENSUAMP00000022567.1"/>
    </source>
</evidence>
<keyword evidence="4" id="KW-1185">Reference proteome</keyword>
<reference evidence="4" key="1">
    <citation type="submission" date="2016-06" db="EMBL/GenBank/DDBJ databases">
        <title>De novo assembly and RNA-Seq shows season-dependent expression and editing in black bear kidneys.</title>
        <authorList>
            <person name="Korstanje R."/>
            <person name="Srivastava A."/>
            <person name="Sarsani V.K."/>
            <person name="Sheehan S.M."/>
            <person name="Seger R.L."/>
            <person name="Barter M.E."/>
            <person name="Lindqvist C."/>
            <person name="Brody L.C."/>
            <person name="Mullikin J.C."/>
        </authorList>
    </citation>
    <scope>NUCLEOTIDE SEQUENCE [LARGE SCALE GENOMIC DNA]</scope>
</reference>
<dbReference type="PROSITE" id="PS50072">
    <property type="entry name" value="CSA_PPIASE_2"/>
    <property type="match status" value="1"/>
</dbReference>
<dbReference type="Proteomes" id="UP000291022">
    <property type="component" value="Unassembled WGS sequence"/>
</dbReference>
<dbReference type="InterPro" id="IPR029000">
    <property type="entry name" value="Cyclophilin-like_dom_sf"/>
</dbReference>
<reference evidence="3" key="2">
    <citation type="submission" date="2025-08" db="UniProtKB">
        <authorList>
            <consortium name="Ensembl"/>
        </authorList>
    </citation>
    <scope>IDENTIFICATION</scope>
</reference>
<dbReference type="EC" id="5.2.1.8" evidence="1"/>
<comment type="similarity">
    <text evidence="1">Belongs to the cyclophilin-type PPIase family.</text>
</comment>
<dbReference type="Gene3D" id="2.40.100.10">
    <property type="entry name" value="Cyclophilin-like"/>
    <property type="match status" value="1"/>
</dbReference>
<dbReference type="GO" id="GO:0016018">
    <property type="term" value="F:cyclosporin A binding"/>
    <property type="evidence" value="ECO:0007669"/>
    <property type="project" value="TreeGrafter"/>
</dbReference>
<dbReference type="GeneTree" id="ENSGT00950000183087"/>
<dbReference type="InterPro" id="IPR002130">
    <property type="entry name" value="Cyclophilin-type_PPIase_dom"/>
</dbReference>
<dbReference type="AlphaFoldDB" id="A0A452RT94"/>
<evidence type="ECO:0000313" key="4">
    <source>
        <dbReference type="Proteomes" id="UP000291022"/>
    </source>
</evidence>
<proteinExistence type="inferred from homology"/>
<dbReference type="GO" id="GO:0006457">
    <property type="term" value="P:protein folding"/>
    <property type="evidence" value="ECO:0007669"/>
    <property type="project" value="TreeGrafter"/>
</dbReference>
<reference evidence="3" key="3">
    <citation type="submission" date="2025-09" db="UniProtKB">
        <authorList>
            <consortium name="Ensembl"/>
        </authorList>
    </citation>
    <scope>IDENTIFICATION</scope>
</reference>
<accession>A0A452RT94</accession>
<dbReference type="STRING" id="9643.ENSUAMP00000022567"/>
<dbReference type="GO" id="GO:0005737">
    <property type="term" value="C:cytoplasm"/>
    <property type="evidence" value="ECO:0007669"/>
    <property type="project" value="TreeGrafter"/>
</dbReference>
<organism evidence="3 4">
    <name type="scientific">Ursus americanus</name>
    <name type="common">American black bear</name>
    <name type="synonym">Euarctos americanus</name>
    <dbReference type="NCBI Taxonomy" id="9643"/>
    <lineage>
        <taxon>Eukaryota</taxon>
        <taxon>Metazoa</taxon>
        <taxon>Chordata</taxon>
        <taxon>Craniata</taxon>
        <taxon>Vertebrata</taxon>
        <taxon>Euteleostomi</taxon>
        <taxon>Mammalia</taxon>
        <taxon>Eutheria</taxon>
        <taxon>Laurasiatheria</taxon>
        <taxon>Carnivora</taxon>
        <taxon>Caniformia</taxon>
        <taxon>Ursidae</taxon>
        <taxon>Ursus</taxon>
    </lineage>
</organism>
<dbReference type="PANTHER" id="PTHR11071">
    <property type="entry name" value="PEPTIDYL-PROLYL CIS-TRANS ISOMERASE"/>
    <property type="match status" value="1"/>
</dbReference>
<dbReference type="Pfam" id="PF00160">
    <property type="entry name" value="Pro_isomerase"/>
    <property type="match status" value="1"/>
</dbReference>
<dbReference type="SUPFAM" id="SSF50891">
    <property type="entry name" value="Cyclophilin-like"/>
    <property type="match status" value="1"/>
</dbReference>
<dbReference type="PRINTS" id="PR00153">
    <property type="entry name" value="CSAPPISMRASE"/>
</dbReference>
<comment type="catalytic activity">
    <reaction evidence="1">
        <text>[protein]-peptidylproline (omega=180) = [protein]-peptidylproline (omega=0)</text>
        <dbReference type="Rhea" id="RHEA:16237"/>
        <dbReference type="Rhea" id="RHEA-COMP:10747"/>
        <dbReference type="Rhea" id="RHEA-COMP:10748"/>
        <dbReference type="ChEBI" id="CHEBI:83833"/>
        <dbReference type="ChEBI" id="CHEBI:83834"/>
        <dbReference type="EC" id="5.2.1.8"/>
    </reaction>
</comment>
<dbReference type="Ensembl" id="ENSUAMT00000025214.1">
    <property type="protein sequence ID" value="ENSUAMP00000022567.1"/>
    <property type="gene ID" value="ENSUAMG00000017721.1"/>
</dbReference>
<keyword evidence="1" id="KW-0697">Rotamase</keyword>
<name>A0A452RT94_URSAM</name>
<keyword evidence="1" id="KW-0413">Isomerase</keyword>
<feature type="domain" description="PPIase cyclophilin-type" evidence="2">
    <location>
        <begin position="24"/>
        <end position="137"/>
    </location>
</feature>